<feature type="non-terminal residue" evidence="1">
    <location>
        <position position="248"/>
    </location>
</feature>
<dbReference type="AlphaFoldDB" id="A0A382FM92"/>
<proteinExistence type="predicted"/>
<dbReference type="EMBL" id="UINC01050408">
    <property type="protein sequence ID" value="SVB63323.1"/>
    <property type="molecule type" value="Genomic_DNA"/>
</dbReference>
<reference evidence="1" key="1">
    <citation type="submission" date="2018-05" db="EMBL/GenBank/DDBJ databases">
        <authorList>
            <person name="Lanie J.A."/>
            <person name="Ng W.-L."/>
            <person name="Kazmierczak K.M."/>
            <person name="Andrzejewski T.M."/>
            <person name="Davidsen T.M."/>
            <person name="Wayne K.J."/>
            <person name="Tettelin H."/>
            <person name="Glass J.I."/>
            <person name="Rusch D."/>
            <person name="Podicherti R."/>
            <person name="Tsui H.-C.T."/>
            <person name="Winkler M.E."/>
        </authorList>
    </citation>
    <scope>NUCLEOTIDE SEQUENCE</scope>
</reference>
<organism evidence="1">
    <name type="scientific">marine metagenome</name>
    <dbReference type="NCBI Taxonomy" id="408172"/>
    <lineage>
        <taxon>unclassified sequences</taxon>
        <taxon>metagenomes</taxon>
        <taxon>ecological metagenomes</taxon>
    </lineage>
</organism>
<gene>
    <name evidence="1" type="ORF">METZ01_LOCUS216177</name>
</gene>
<accession>A0A382FM92</accession>
<protein>
    <submittedName>
        <fullName evidence="1">Uncharacterized protein</fullName>
    </submittedName>
</protein>
<evidence type="ECO:0000313" key="1">
    <source>
        <dbReference type="EMBL" id="SVB63323.1"/>
    </source>
</evidence>
<sequence length="248" mass="27239">MGILLLGCSATTELETQITRPPVELLTQKSLIVQPTDPESELAADLVRQLLQENGYVIRQDTDVTGALLEAFGTNQVQPTGDAALLRIKAQVSAPEHSSRNGTRQVSLSSCNNLREKAPCNYRKTSIHFVNHSVSLQGTISLFLEEAGRPQKTFTKSFTATTHGVIPKLPNDEIIKQMSLALYELLGGYLKQKKVVATGMKVDRVAADMIALGLYEAAIIRIQDHESNLASKLYALGYIEERQRNFSG</sequence>
<name>A0A382FM92_9ZZZZ</name>